<dbReference type="PANTHER" id="PTHR12558:SF13">
    <property type="entry name" value="CELL DIVISION CYCLE PROTEIN 27 HOMOLOG"/>
    <property type="match status" value="1"/>
</dbReference>
<accession>A0A9W7FVY2</accession>
<dbReference type="Gene3D" id="1.25.40.10">
    <property type="entry name" value="Tetratricopeptide repeat domain"/>
    <property type="match status" value="1"/>
</dbReference>
<dbReference type="AlphaFoldDB" id="A0A9W7FVY2"/>
<dbReference type="PANTHER" id="PTHR12558">
    <property type="entry name" value="CELL DIVISION CYCLE 16,23,27"/>
    <property type="match status" value="1"/>
</dbReference>
<dbReference type="OrthoDB" id="329563at2759"/>
<dbReference type="SMART" id="SM00028">
    <property type="entry name" value="TPR"/>
    <property type="match status" value="3"/>
</dbReference>
<feature type="non-terminal residue" evidence="4">
    <location>
        <position position="1"/>
    </location>
</feature>
<name>A0A9W7FVY2_9STRA</name>
<dbReference type="GO" id="GO:0016567">
    <property type="term" value="P:protein ubiquitination"/>
    <property type="evidence" value="ECO:0007669"/>
    <property type="project" value="TreeGrafter"/>
</dbReference>
<keyword evidence="5" id="KW-1185">Reference proteome</keyword>
<protein>
    <recommendedName>
        <fullName evidence="6">Tetratricopeptide repeat protein</fullName>
    </recommendedName>
</protein>
<dbReference type="GO" id="GO:0005737">
    <property type="term" value="C:cytoplasm"/>
    <property type="evidence" value="ECO:0007669"/>
    <property type="project" value="TreeGrafter"/>
</dbReference>
<evidence type="ECO:0000256" key="1">
    <source>
        <dbReference type="ARBA" id="ARBA00022803"/>
    </source>
</evidence>
<dbReference type="Pfam" id="PF00515">
    <property type="entry name" value="TPR_1"/>
    <property type="match status" value="1"/>
</dbReference>
<dbReference type="PROSITE" id="PS50005">
    <property type="entry name" value="TPR"/>
    <property type="match status" value="1"/>
</dbReference>
<gene>
    <name evidence="4" type="ORF">TrRE_jg10858</name>
</gene>
<dbReference type="Proteomes" id="UP001165082">
    <property type="component" value="Unassembled WGS sequence"/>
</dbReference>
<dbReference type="GO" id="GO:0051301">
    <property type="term" value="P:cell division"/>
    <property type="evidence" value="ECO:0007669"/>
    <property type="project" value="TreeGrafter"/>
</dbReference>
<evidence type="ECO:0008006" key="6">
    <source>
        <dbReference type="Google" id="ProtNLM"/>
    </source>
</evidence>
<dbReference type="InterPro" id="IPR019734">
    <property type="entry name" value="TPR_rpt"/>
</dbReference>
<dbReference type="EMBL" id="BRXZ01008001">
    <property type="protein sequence ID" value="GMI19529.1"/>
    <property type="molecule type" value="Genomic_DNA"/>
</dbReference>
<dbReference type="GO" id="GO:0007091">
    <property type="term" value="P:metaphase/anaphase transition of mitotic cell cycle"/>
    <property type="evidence" value="ECO:0007669"/>
    <property type="project" value="TreeGrafter"/>
</dbReference>
<evidence type="ECO:0000313" key="5">
    <source>
        <dbReference type="Proteomes" id="UP001165082"/>
    </source>
</evidence>
<keyword evidence="1 3" id="KW-0802">TPR repeat</keyword>
<reference evidence="4" key="1">
    <citation type="submission" date="2022-07" db="EMBL/GenBank/DDBJ databases">
        <title>Genome analysis of Parmales, a sister group of diatoms, reveals the evolutionary specialization of diatoms from phago-mixotrophs to photoautotrophs.</title>
        <authorList>
            <person name="Ban H."/>
            <person name="Sato S."/>
            <person name="Yoshikawa S."/>
            <person name="Kazumasa Y."/>
            <person name="Nakamura Y."/>
            <person name="Ichinomiya M."/>
            <person name="Saitoh K."/>
            <person name="Sato N."/>
            <person name="Blanc-Mathieu R."/>
            <person name="Endo H."/>
            <person name="Kuwata A."/>
            <person name="Ogata H."/>
        </authorList>
    </citation>
    <scope>NUCLEOTIDE SEQUENCE</scope>
</reference>
<sequence length="143" mass="15656">FALATEHFKRAVTINGGSCILYCHLGMALAAEGRSDEALLALASSERLEPGNPQARFQRANVLMGMELYPDAMVELEGVVKAAPREASVWFLIGKVNKKMGRTDEALKAFTKALDLDPKDGNMIKARIDRLDEDEDEEAGQGF</sequence>
<evidence type="ECO:0000256" key="2">
    <source>
        <dbReference type="ARBA" id="ARBA00038210"/>
    </source>
</evidence>
<dbReference type="SUPFAM" id="SSF48452">
    <property type="entry name" value="TPR-like"/>
    <property type="match status" value="1"/>
</dbReference>
<dbReference type="InterPro" id="IPR011990">
    <property type="entry name" value="TPR-like_helical_dom_sf"/>
</dbReference>
<comment type="caution">
    <text evidence="4">The sequence shown here is derived from an EMBL/GenBank/DDBJ whole genome shotgun (WGS) entry which is preliminary data.</text>
</comment>
<feature type="repeat" description="TPR" evidence="3">
    <location>
        <begin position="87"/>
        <end position="120"/>
    </location>
</feature>
<organism evidence="4 5">
    <name type="scientific">Triparma retinervis</name>
    <dbReference type="NCBI Taxonomy" id="2557542"/>
    <lineage>
        <taxon>Eukaryota</taxon>
        <taxon>Sar</taxon>
        <taxon>Stramenopiles</taxon>
        <taxon>Ochrophyta</taxon>
        <taxon>Bolidophyceae</taxon>
        <taxon>Parmales</taxon>
        <taxon>Triparmaceae</taxon>
        <taxon>Triparma</taxon>
    </lineage>
</organism>
<dbReference type="PROSITE" id="PS50293">
    <property type="entry name" value="TPR_REGION"/>
    <property type="match status" value="1"/>
</dbReference>
<evidence type="ECO:0000256" key="3">
    <source>
        <dbReference type="PROSITE-ProRule" id="PRU00339"/>
    </source>
</evidence>
<comment type="similarity">
    <text evidence="2">Belongs to the APC3/CDC27 family.</text>
</comment>
<proteinExistence type="inferred from homology"/>
<dbReference type="GO" id="GO:0031145">
    <property type="term" value="P:anaphase-promoting complex-dependent catabolic process"/>
    <property type="evidence" value="ECO:0007669"/>
    <property type="project" value="TreeGrafter"/>
</dbReference>
<dbReference type="GO" id="GO:0005680">
    <property type="term" value="C:anaphase-promoting complex"/>
    <property type="evidence" value="ECO:0007669"/>
    <property type="project" value="TreeGrafter"/>
</dbReference>
<evidence type="ECO:0000313" key="4">
    <source>
        <dbReference type="EMBL" id="GMI19529.1"/>
    </source>
</evidence>